<reference evidence="2" key="1">
    <citation type="journal article" date="2021" name="Genome Biol. Evol.">
        <title>A High-Quality Reference Genome for a Parasitic Bivalve with Doubly Uniparental Inheritance (Bivalvia: Unionida).</title>
        <authorList>
            <person name="Smith C.H."/>
        </authorList>
    </citation>
    <scope>NUCLEOTIDE SEQUENCE</scope>
    <source>
        <strain evidence="2">CHS0354</strain>
    </source>
</reference>
<protein>
    <submittedName>
        <fullName evidence="2">Uncharacterized protein</fullName>
    </submittedName>
</protein>
<organism evidence="2 3">
    <name type="scientific">Potamilus streckersoni</name>
    <dbReference type="NCBI Taxonomy" id="2493646"/>
    <lineage>
        <taxon>Eukaryota</taxon>
        <taxon>Metazoa</taxon>
        <taxon>Spiralia</taxon>
        <taxon>Lophotrochozoa</taxon>
        <taxon>Mollusca</taxon>
        <taxon>Bivalvia</taxon>
        <taxon>Autobranchia</taxon>
        <taxon>Heteroconchia</taxon>
        <taxon>Palaeoheterodonta</taxon>
        <taxon>Unionida</taxon>
        <taxon>Unionoidea</taxon>
        <taxon>Unionidae</taxon>
        <taxon>Ambleminae</taxon>
        <taxon>Lampsilini</taxon>
        <taxon>Potamilus</taxon>
    </lineage>
</organism>
<evidence type="ECO:0000313" key="2">
    <source>
        <dbReference type="EMBL" id="KAK3593165.1"/>
    </source>
</evidence>
<feature type="region of interest" description="Disordered" evidence="1">
    <location>
        <begin position="117"/>
        <end position="136"/>
    </location>
</feature>
<dbReference type="AlphaFoldDB" id="A0AAE0SJL5"/>
<dbReference type="Proteomes" id="UP001195483">
    <property type="component" value="Unassembled WGS sequence"/>
</dbReference>
<evidence type="ECO:0000256" key="1">
    <source>
        <dbReference type="SAM" id="MobiDB-lite"/>
    </source>
</evidence>
<name>A0AAE0SJL5_9BIVA</name>
<comment type="caution">
    <text evidence="2">The sequence shown here is derived from an EMBL/GenBank/DDBJ whole genome shotgun (WGS) entry which is preliminary data.</text>
</comment>
<sequence length="342" mass="39626">MGKYELVFFGWLYCTPKVVQYSYPKNSFIFFHTNAVTYNYVIEPIPDTYVIEPIPDIYVIESIPDTYVIEPIPDTYVIEHIADTNAIEPISDHENDALKIKERNVKGKRLVRFETKEKSALTSSTETSNEEETKRTLARIPRPQGWSFHTRVPDPPYTPNMVDYYPRDEYTMMPLVQGVPKFYDGKFGLRIERPEDPVGTSTLESSTKGNQEDRGMIFKPKAIQVVQTKKKFDDHVKGRSEISLHVCNDTTSTLFQKSLDLQYIRQKLLKSSYVPARGDSFTRTVNFSYQRPTSHRYREVEYGSEVFSADELISALKFIGKPTFHNTKTREYDINFGKSKLL</sequence>
<reference evidence="2" key="2">
    <citation type="journal article" date="2021" name="Genome Biol. Evol.">
        <title>Developing a high-quality reference genome for a parasitic bivalve with doubly uniparental inheritance (Bivalvia: Unionida).</title>
        <authorList>
            <person name="Smith C.H."/>
        </authorList>
    </citation>
    <scope>NUCLEOTIDE SEQUENCE</scope>
    <source>
        <strain evidence="2">CHS0354</strain>
        <tissue evidence="2">Mantle</tissue>
    </source>
</reference>
<dbReference type="EMBL" id="JAEAOA010002313">
    <property type="protein sequence ID" value="KAK3593165.1"/>
    <property type="molecule type" value="Genomic_DNA"/>
</dbReference>
<keyword evidence="3" id="KW-1185">Reference proteome</keyword>
<accession>A0AAE0SJL5</accession>
<gene>
    <name evidence="2" type="ORF">CHS0354_039649</name>
</gene>
<reference evidence="2" key="3">
    <citation type="submission" date="2023-05" db="EMBL/GenBank/DDBJ databases">
        <authorList>
            <person name="Smith C.H."/>
        </authorList>
    </citation>
    <scope>NUCLEOTIDE SEQUENCE</scope>
    <source>
        <strain evidence="2">CHS0354</strain>
        <tissue evidence="2">Mantle</tissue>
    </source>
</reference>
<feature type="region of interest" description="Disordered" evidence="1">
    <location>
        <begin position="193"/>
        <end position="212"/>
    </location>
</feature>
<proteinExistence type="predicted"/>
<evidence type="ECO:0000313" key="3">
    <source>
        <dbReference type="Proteomes" id="UP001195483"/>
    </source>
</evidence>
<feature type="compositionally biased region" description="Polar residues" evidence="1">
    <location>
        <begin position="199"/>
        <end position="209"/>
    </location>
</feature>